<sequence length="158" mass="16234">MTASHRIVAAPCWAPLLAALHEESFVHPGDEAWSAKAFAGLLEAPACFAVVAETVDGPAGLALFRVAAGEAEVLTIGVRPADRSAGIGAGLLGAGLAECARRGAHEVLLEVAAGNAAAQSLYRRRGFVEVGRRRRYYRDGSDALVLSLGLTGGVSTPA</sequence>
<dbReference type="InterPro" id="IPR016181">
    <property type="entry name" value="Acyl_CoA_acyltransferase"/>
</dbReference>
<evidence type="ECO:0000256" key="1">
    <source>
        <dbReference type="ARBA" id="ARBA00022679"/>
    </source>
</evidence>
<dbReference type="RefSeq" id="WP_138325812.1">
    <property type="nucleotide sequence ID" value="NZ_VCDI01000003.1"/>
</dbReference>
<dbReference type="InterPro" id="IPR000182">
    <property type="entry name" value="GNAT_dom"/>
</dbReference>
<evidence type="ECO:0000313" key="4">
    <source>
        <dbReference type="EMBL" id="TLU72350.1"/>
    </source>
</evidence>
<dbReference type="Pfam" id="PF00583">
    <property type="entry name" value="Acetyltransf_1"/>
    <property type="match status" value="1"/>
</dbReference>
<gene>
    <name evidence="4" type="ORF">FE263_09710</name>
</gene>
<protein>
    <submittedName>
        <fullName evidence="4">GNAT family N-acetyltransferase</fullName>
    </submittedName>
</protein>
<dbReference type="OrthoDB" id="9804026at2"/>
<dbReference type="InterPro" id="IPR050832">
    <property type="entry name" value="Bact_Acetyltransf"/>
</dbReference>
<dbReference type="Proteomes" id="UP000305654">
    <property type="component" value="Unassembled WGS sequence"/>
</dbReference>
<feature type="domain" description="N-acetyltransferase" evidence="3">
    <location>
        <begin position="3"/>
        <end position="151"/>
    </location>
</feature>
<name>A0A5R9J405_9PROT</name>
<evidence type="ECO:0000256" key="2">
    <source>
        <dbReference type="ARBA" id="ARBA00023315"/>
    </source>
</evidence>
<dbReference type="PANTHER" id="PTHR43877">
    <property type="entry name" value="AMINOALKYLPHOSPHONATE N-ACETYLTRANSFERASE-RELATED-RELATED"/>
    <property type="match status" value="1"/>
</dbReference>
<reference evidence="4 5" key="1">
    <citation type="submission" date="2019-05" db="EMBL/GenBank/DDBJ databases">
        <authorList>
            <person name="Pankratov T."/>
            <person name="Grouzdev D."/>
        </authorList>
    </citation>
    <scope>NUCLEOTIDE SEQUENCE [LARGE SCALE GENOMIC DNA]</scope>
    <source>
        <strain evidence="4 5">KEBCLARHB70R</strain>
    </source>
</reference>
<evidence type="ECO:0000259" key="3">
    <source>
        <dbReference type="PROSITE" id="PS51186"/>
    </source>
</evidence>
<keyword evidence="1 4" id="KW-0808">Transferase</keyword>
<dbReference type="Gene3D" id="3.40.630.30">
    <property type="match status" value="1"/>
</dbReference>
<dbReference type="PROSITE" id="PS51186">
    <property type="entry name" value="GNAT"/>
    <property type="match status" value="1"/>
</dbReference>
<keyword evidence="2" id="KW-0012">Acyltransferase</keyword>
<evidence type="ECO:0000313" key="5">
    <source>
        <dbReference type="Proteomes" id="UP000305654"/>
    </source>
</evidence>
<accession>A0A5R9J405</accession>
<organism evidence="4 5">
    <name type="scientific">Lichenicoccus roseus</name>
    <dbReference type="NCBI Taxonomy" id="2683649"/>
    <lineage>
        <taxon>Bacteria</taxon>
        <taxon>Pseudomonadati</taxon>
        <taxon>Pseudomonadota</taxon>
        <taxon>Alphaproteobacteria</taxon>
        <taxon>Acetobacterales</taxon>
        <taxon>Acetobacteraceae</taxon>
        <taxon>Lichenicoccus</taxon>
    </lineage>
</organism>
<proteinExistence type="predicted"/>
<dbReference type="EMBL" id="VCDI01000003">
    <property type="protein sequence ID" value="TLU72350.1"/>
    <property type="molecule type" value="Genomic_DNA"/>
</dbReference>
<dbReference type="SUPFAM" id="SSF55729">
    <property type="entry name" value="Acyl-CoA N-acyltransferases (Nat)"/>
    <property type="match status" value="1"/>
</dbReference>
<comment type="caution">
    <text evidence="4">The sequence shown here is derived from an EMBL/GenBank/DDBJ whole genome shotgun (WGS) entry which is preliminary data.</text>
</comment>
<dbReference type="GO" id="GO:0016747">
    <property type="term" value="F:acyltransferase activity, transferring groups other than amino-acyl groups"/>
    <property type="evidence" value="ECO:0007669"/>
    <property type="project" value="InterPro"/>
</dbReference>
<dbReference type="AlphaFoldDB" id="A0A5R9J405"/>
<keyword evidence="5" id="KW-1185">Reference proteome</keyword>